<reference evidence="13 14" key="1">
    <citation type="submission" date="2011-07" db="EMBL/GenBank/DDBJ databases">
        <authorList>
            <person name="Coyne R."/>
            <person name="Brami D."/>
            <person name="Johnson J."/>
            <person name="Hostetler J."/>
            <person name="Hannick L."/>
            <person name="Clark T."/>
            <person name="Cassidy-Hanley D."/>
            <person name="Inman J."/>
        </authorList>
    </citation>
    <scope>NUCLEOTIDE SEQUENCE [LARGE SCALE GENOMIC DNA]</scope>
    <source>
        <strain evidence="13 14">G5</strain>
    </source>
</reference>
<dbReference type="Pfam" id="PF00211">
    <property type="entry name" value="Guanylate_cyc"/>
    <property type="match status" value="1"/>
</dbReference>
<dbReference type="GO" id="GO:0009190">
    <property type="term" value="P:cyclic nucleotide biosynthetic process"/>
    <property type="evidence" value="ECO:0007669"/>
    <property type="project" value="InterPro"/>
</dbReference>
<dbReference type="PROSITE" id="PS50125">
    <property type="entry name" value="GUANYLATE_CYCLASE_2"/>
    <property type="match status" value="1"/>
</dbReference>
<keyword evidence="10" id="KW-0472">Membrane</keyword>
<dbReference type="GO" id="GO:0046872">
    <property type="term" value="F:metal ion binding"/>
    <property type="evidence" value="ECO:0007669"/>
    <property type="project" value="UniProtKB-KW"/>
</dbReference>
<comment type="subcellular location">
    <subcellularLocation>
        <location evidence="2">Membrane</location>
        <topology evidence="2">Multi-pass membrane protein</topology>
    </subcellularLocation>
</comment>
<dbReference type="EC" id="4.6.1.1" evidence="3"/>
<evidence type="ECO:0000256" key="9">
    <source>
        <dbReference type="ARBA" id="ARBA00022989"/>
    </source>
</evidence>
<feature type="domain" description="Guanylate cyclase" evidence="12">
    <location>
        <begin position="38"/>
        <end position="169"/>
    </location>
</feature>
<proteinExistence type="predicted"/>
<evidence type="ECO:0000256" key="4">
    <source>
        <dbReference type="ARBA" id="ARBA00022692"/>
    </source>
</evidence>
<dbReference type="STRING" id="857967.G0QT29"/>
<dbReference type="PANTHER" id="PTHR45627:SF12">
    <property type="entry name" value="ADENYLATE CYCLASE TYPE 2"/>
    <property type="match status" value="1"/>
</dbReference>
<sequence length="241" mass="27791">MNDQNQLLEYLLPGHIRDRFLENQSKSINLVDNFDNVTILYADIAGFTKYSASVKPEQVVFMLRELFTKFDEQCQQNKLYKLYTIGDCYVVMSLVSISNRNHIQEAKNVINFGFELIKIINQVREIISYKELDMRIGIHTGSIIGGVVGTGVVRYDIYGPDVVIANKMESNGQQNRIMISESTYQLIHESCQDIYIFEDENEVNISSLKKTIKAYFVKRQNDDLISKLSVTSSKKKYINQQ</sequence>
<evidence type="ECO:0000256" key="7">
    <source>
        <dbReference type="ARBA" id="ARBA00022840"/>
    </source>
</evidence>
<evidence type="ECO:0000259" key="12">
    <source>
        <dbReference type="PROSITE" id="PS50125"/>
    </source>
</evidence>
<dbReference type="OMA" id="QGKGKMY"/>
<dbReference type="InterPro" id="IPR029787">
    <property type="entry name" value="Nucleotide_cyclase"/>
</dbReference>
<evidence type="ECO:0000256" key="8">
    <source>
        <dbReference type="ARBA" id="ARBA00022842"/>
    </source>
</evidence>
<evidence type="ECO:0000256" key="2">
    <source>
        <dbReference type="ARBA" id="ARBA00004141"/>
    </source>
</evidence>
<keyword evidence="9" id="KW-1133">Transmembrane helix</keyword>
<organism evidence="13 14">
    <name type="scientific">Ichthyophthirius multifiliis</name>
    <name type="common">White spot disease agent</name>
    <name type="synonym">Ich</name>
    <dbReference type="NCBI Taxonomy" id="5932"/>
    <lineage>
        <taxon>Eukaryota</taxon>
        <taxon>Sar</taxon>
        <taxon>Alveolata</taxon>
        <taxon>Ciliophora</taxon>
        <taxon>Intramacronucleata</taxon>
        <taxon>Oligohymenophorea</taxon>
        <taxon>Hymenostomatida</taxon>
        <taxon>Ophryoglenina</taxon>
        <taxon>Ichthyophthirius</taxon>
    </lineage>
</organism>
<dbReference type="PANTHER" id="PTHR45627">
    <property type="entry name" value="ADENYLATE CYCLASE TYPE 1"/>
    <property type="match status" value="1"/>
</dbReference>
<accession>G0QT29</accession>
<name>G0QT29_ICHMU</name>
<dbReference type="GO" id="GO:0035556">
    <property type="term" value="P:intracellular signal transduction"/>
    <property type="evidence" value="ECO:0007669"/>
    <property type="project" value="InterPro"/>
</dbReference>
<dbReference type="GeneID" id="14907772"/>
<keyword evidence="8" id="KW-0460">Magnesium</keyword>
<comment type="catalytic activity">
    <reaction evidence="1">
        <text>ATP = 3',5'-cyclic AMP + diphosphate</text>
        <dbReference type="Rhea" id="RHEA:15389"/>
        <dbReference type="ChEBI" id="CHEBI:30616"/>
        <dbReference type="ChEBI" id="CHEBI:33019"/>
        <dbReference type="ChEBI" id="CHEBI:58165"/>
        <dbReference type="EC" id="4.6.1.1"/>
    </reaction>
</comment>
<dbReference type="SUPFAM" id="SSF55073">
    <property type="entry name" value="Nucleotide cyclase"/>
    <property type="match status" value="1"/>
</dbReference>
<dbReference type="eggNOG" id="KOG3619">
    <property type="taxonomic scope" value="Eukaryota"/>
</dbReference>
<gene>
    <name evidence="13" type="ORF">IMG5_105680</name>
</gene>
<dbReference type="GO" id="GO:0005524">
    <property type="term" value="F:ATP binding"/>
    <property type="evidence" value="ECO:0007669"/>
    <property type="project" value="UniProtKB-KW"/>
</dbReference>
<dbReference type="GO" id="GO:0007189">
    <property type="term" value="P:adenylate cyclase-activating G protein-coupled receptor signaling pathway"/>
    <property type="evidence" value="ECO:0007669"/>
    <property type="project" value="TreeGrafter"/>
</dbReference>
<dbReference type="CDD" id="cd07302">
    <property type="entry name" value="CHD"/>
    <property type="match status" value="1"/>
</dbReference>
<evidence type="ECO:0000313" key="13">
    <source>
        <dbReference type="EMBL" id="EGR31628.1"/>
    </source>
</evidence>
<evidence type="ECO:0000256" key="1">
    <source>
        <dbReference type="ARBA" id="ARBA00001593"/>
    </source>
</evidence>
<keyword evidence="14" id="KW-1185">Reference proteome</keyword>
<dbReference type="EMBL" id="GL983839">
    <property type="protein sequence ID" value="EGR31628.1"/>
    <property type="molecule type" value="Genomic_DNA"/>
</dbReference>
<dbReference type="RefSeq" id="XP_004035114.1">
    <property type="nucleotide sequence ID" value="XM_004035066.1"/>
</dbReference>
<dbReference type="SMART" id="SM00044">
    <property type="entry name" value="CYCc"/>
    <property type="match status" value="1"/>
</dbReference>
<keyword evidence="11" id="KW-0456">Lyase</keyword>
<evidence type="ECO:0000256" key="10">
    <source>
        <dbReference type="ARBA" id="ARBA00023136"/>
    </source>
</evidence>
<dbReference type="InParanoid" id="G0QT29"/>
<dbReference type="GO" id="GO:0005886">
    <property type="term" value="C:plasma membrane"/>
    <property type="evidence" value="ECO:0007669"/>
    <property type="project" value="TreeGrafter"/>
</dbReference>
<keyword evidence="6" id="KW-0547">Nucleotide-binding</keyword>
<dbReference type="GO" id="GO:0004016">
    <property type="term" value="F:adenylate cyclase activity"/>
    <property type="evidence" value="ECO:0007669"/>
    <property type="project" value="UniProtKB-EC"/>
</dbReference>
<evidence type="ECO:0000256" key="3">
    <source>
        <dbReference type="ARBA" id="ARBA00012201"/>
    </source>
</evidence>
<dbReference type="Proteomes" id="UP000008983">
    <property type="component" value="Unassembled WGS sequence"/>
</dbReference>
<evidence type="ECO:0000256" key="11">
    <source>
        <dbReference type="ARBA" id="ARBA00023239"/>
    </source>
</evidence>
<keyword evidence="7" id="KW-0067">ATP-binding</keyword>
<dbReference type="Gene3D" id="3.30.70.1230">
    <property type="entry name" value="Nucleotide cyclase"/>
    <property type="match status" value="1"/>
</dbReference>
<evidence type="ECO:0000313" key="14">
    <source>
        <dbReference type="Proteomes" id="UP000008983"/>
    </source>
</evidence>
<dbReference type="InterPro" id="IPR001054">
    <property type="entry name" value="A/G_cyclase"/>
</dbReference>
<protein>
    <recommendedName>
        <fullName evidence="3">adenylate cyclase</fullName>
        <ecNumber evidence="3">4.6.1.1</ecNumber>
    </recommendedName>
</protein>
<keyword evidence="5" id="KW-0479">Metal-binding</keyword>
<dbReference type="AlphaFoldDB" id="G0QT29"/>
<evidence type="ECO:0000256" key="6">
    <source>
        <dbReference type="ARBA" id="ARBA00022741"/>
    </source>
</evidence>
<evidence type="ECO:0000256" key="5">
    <source>
        <dbReference type="ARBA" id="ARBA00022723"/>
    </source>
</evidence>
<dbReference type="OrthoDB" id="354346at2759"/>
<keyword evidence="4" id="KW-0812">Transmembrane</keyword>